<sequence>MSLHGGSEFGFELACCRWAERRWPLEESDRPVVVARQLGTKRRRWDTIVLECDREGLRQRALFGPERLNGDLLHVVRNAPAEWGYYRDVLPHPGYPWRYVRESIHEAADRGILETRRDGNRIEIRRKWAYPDWVERVVAIENKPDLDASAARTLGPQLEYDVAMGLADEVWVATRQTGDRVVPALFEDLPVEAGILSLDLDELEVEVAWHPRTLSVENRGTRILERPTGSGRDASAARFEYVDPAEKADRRLAIAERAYERGWRSFAETMRPDCKAFELRSQNQLLPYCRAKDCLPTAAECSGSCPAFEPEPPTWRTRGWPIEGGPGKRLTRLLEKRRRRRRPGL</sequence>
<dbReference type="OrthoDB" id="166534at2157"/>
<dbReference type="Pfam" id="PF19100">
    <property type="entry name" value="DUF5787"/>
    <property type="match status" value="1"/>
</dbReference>
<accession>A0A1I6SA68</accession>
<name>A0A1I6SA68_9EURY</name>
<dbReference type="AlphaFoldDB" id="A0A1I6SA68"/>
<dbReference type="Proteomes" id="UP000199199">
    <property type="component" value="Unassembled WGS sequence"/>
</dbReference>
<evidence type="ECO:0000313" key="2">
    <source>
        <dbReference type="Proteomes" id="UP000199199"/>
    </source>
</evidence>
<organism evidence="1 2">
    <name type="scientific">Halostagnicola kamekurae</name>
    <dbReference type="NCBI Taxonomy" id="619731"/>
    <lineage>
        <taxon>Archaea</taxon>
        <taxon>Methanobacteriati</taxon>
        <taxon>Methanobacteriota</taxon>
        <taxon>Stenosarchaea group</taxon>
        <taxon>Halobacteria</taxon>
        <taxon>Halobacteriales</taxon>
        <taxon>Natrialbaceae</taxon>
        <taxon>Halostagnicola</taxon>
    </lineage>
</organism>
<protein>
    <submittedName>
        <fullName evidence="1">Uncharacterized protein</fullName>
    </submittedName>
</protein>
<dbReference type="RefSeq" id="WP_092904969.1">
    <property type="nucleotide sequence ID" value="NZ_FOZS01000002.1"/>
</dbReference>
<dbReference type="InterPro" id="IPR043901">
    <property type="entry name" value="DUF5787"/>
</dbReference>
<evidence type="ECO:0000313" key="1">
    <source>
        <dbReference type="EMBL" id="SFS73803.1"/>
    </source>
</evidence>
<keyword evidence="2" id="KW-1185">Reference proteome</keyword>
<gene>
    <name evidence="1" type="ORF">SAMN04488556_2519</name>
</gene>
<reference evidence="2" key="1">
    <citation type="submission" date="2016-10" db="EMBL/GenBank/DDBJ databases">
        <authorList>
            <person name="Varghese N."/>
            <person name="Submissions S."/>
        </authorList>
    </citation>
    <scope>NUCLEOTIDE SEQUENCE [LARGE SCALE GENOMIC DNA]</scope>
    <source>
        <strain evidence="2">DSM 22427</strain>
    </source>
</reference>
<proteinExistence type="predicted"/>
<dbReference type="EMBL" id="FOZS01000002">
    <property type="protein sequence ID" value="SFS73803.1"/>
    <property type="molecule type" value="Genomic_DNA"/>
</dbReference>